<feature type="region of interest" description="Disordered" evidence="1">
    <location>
        <begin position="17"/>
        <end position="54"/>
    </location>
</feature>
<evidence type="ECO:0000256" key="1">
    <source>
        <dbReference type="SAM" id="MobiDB-lite"/>
    </source>
</evidence>
<sequence length="54" mass="5862">MRRSGTPALAPRMRLAGVRHRASRRELAPRARRCMADTVRSGAPPVGGMPRPGI</sequence>
<organism evidence="2">
    <name type="scientific">Human herpesvirus 2</name>
    <name type="common">HHV-2</name>
    <name type="synonym">Human herpes simplex virus 2</name>
    <dbReference type="NCBI Taxonomy" id="10310"/>
    <lineage>
        <taxon>Viruses</taxon>
        <taxon>Duplodnaviria</taxon>
        <taxon>Heunggongvirae</taxon>
        <taxon>Peploviricota</taxon>
        <taxon>Herviviricetes</taxon>
        <taxon>Herpesvirales</taxon>
        <taxon>Orthoherpesviridae</taxon>
        <taxon>Alphaherpesvirinae</taxon>
        <taxon>Simplexvirus</taxon>
        <taxon>Simplexvirus humanalpha2</taxon>
    </lineage>
</organism>
<evidence type="ECO:0000313" key="2">
    <source>
        <dbReference type="EMBL" id="QBH78540.1"/>
    </source>
</evidence>
<reference evidence="2" key="1">
    <citation type="submission" date="2018-08" db="EMBL/GenBank/DDBJ databases">
        <title>HSV2 whole genome sequences from clinical isolates.</title>
        <authorList>
            <person name="Roychoudhury P."/>
            <person name="Greninger A.L."/>
            <person name="Jerome K.R."/>
            <person name="Johnston C."/>
            <person name="Wald A."/>
            <person name="Xie H."/>
        </authorList>
    </citation>
    <scope>NUCLEOTIDE SEQUENCE</scope>
    <source>
        <strain evidence="2">2012-10336</strain>
    </source>
</reference>
<dbReference type="EMBL" id="MH790584">
    <property type="protein sequence ID" value="QBH78540.1"/>
    <property type="molecule type" value="Genomic_DNA"/>
</dbReference>
<organismHost>
    <name type="scientific">Homo sapiens</name>
    <name type="common">Human</name>
    <dbReference type="NCBI Taxonomy" id="9606"/>
</organismHost>
<protein>
    <submittedName>
        <fullName evidence="2">Uncharacterized protein</fullName>
    </submittedName>
</protein>
<name>A0A481TB15_HHV2</name>
<proteinExistence type="predicted"/>
<accession>A0A481TB15</accession>